<dbReference type="AlphaFoldDB" id="A0AAU7JVM7"/>
<evidence type="ECO:0000259" key="8">
    <source>
        <dbReference type="PROSITE" id="PS51012"/>
    </source>
</evidence>
<dbReference type="PROSITE" id="PS51012">
    <property type="entry name" value="ABC_TM2"/>
    <property type="match status" value="1"/>
</dbReference>
<dbReference type="InterPro" id="IPR000412">
    <property type="entry name" value="ABC_2_transport"/>
</dbReference>
<evidence type="ECO:0000256" key="7">
    <source>
        <dbReference type="SAM" id="MobiDB-lite"/>
    </source>
</evidence>
<feature type="transmembrane region" description="Helical" evidence="6">
    <location>
        <begin position="260"/>
        <end position="281"/>
    </location>
</feature>
<dbReference type="RefSeq" id="WP_406831364.1">
    <property type="nucleotide sequence ID" value="NZ_CP157483.1"/>
</dbReference>
<feature type="domain" description="ABC transmembrane type-2" evidence="8">
    <location>
        <begin position="54"/>
        <end position="288"/>
    </location>
</feature>
<reference evidence="9" key="1">
    <citation type="submission" date="2024-05" db="EMBL/GenBank/DDBJ databases">
        <authorList>
            <person name="Kim S."/>
            <person name="Heo J."/>
            <person name="Choi H."/>
            <person name="Choi Y."/>
            <person name="Kwon S.-W."/>
            <person name="Kim Y."/>
        </authorList>
    </citation>
    <scope>NUCLEOTIDE SEQUENCE</scope>
    <source>
        <strain evidence="9">KACC 23699</strain>
    </source>
</reference>
<evidence type="ECO:0000313" key="9">
    <source>
        <dbReference type="EMBL" id="XBO43914.1"/>
    </source>
</evidence>
<dbReference type="PANTHER" id="PTHR43229">
    <property type="entry name" value="NODULATION PROTEIN J"/>
    <property type="match status" value="1"/>
</dbReference>
<proteinExistence type="inferred from homology"/>
<protein>
    <recommendedName>
        <fullName evidence="6">Transport permease protein</fullName>
    </recommendedName>
</protein>
<dbReference type="PRINTS" id="PR00164">
    <property type="entry name" value="ABC2TRNSPORT"/>
</dbReference>
<keyword evidence="2 6" id="KW-0812">Transmembrane</keyword>
<dbReference type="Pfam" id="PF01061">
    <property type="entry name" value="ABC2_membrane"/>
    <property type="match status" value="1"/>
</dbReference>
<keyword evidence="5" id="KW-0046">Antibiotic resistance</keyword>
<gene>
    <name evidence="9" type="ORF">ABEG17_00875</name>
</gene>
<sequence>MTLADHVTPGQPDGPGVDGHSRATRGPREPMSATERVLAVLGYHAVVYSRTWRGSIISRLLSPVLFMLSMGIGLGALVDDRAGGIDGRPYLHFVVPGIVATQTMWVAWSESSYQVLGYLKWNMGYHAQLATPLRVRDVLAGHFLAITGHLVVATSLFMVVAALFGGFDSWWAVLCLPIGVLTGLAFTTPIFAFTATQEGDNGFNILYRWIITPLMLFSGTFFPVDQLPGWMQPVAWVTPLWHGVEACRTVSGGSFGPGGFLPFLGHLLVLVAYGVAGWLLAERAFTRRLSS</sequence>
<keyword evidence="3 6" id="KW-1133">Transmembrane helix</keyword>
<dbReference type="InterPro" id="IPR013525">
    <property type="entry name" value="ABC2_TM"/>
</dbReference>
<name>A0AAU7JVM7_9MICO</name>
<dbReference type="InterPro" id="IPR051784">
    <property type="entry name" value="Nod_factor_ABC_transporter"/>
</dbReference>
<comment type="caution">
    <text evidence="6">Lacks conserved residue(s) required for the propagation of feature annotation.</text>
</comment>
<evidence type="ECO:0000256" key="6">
    <source>
        <dbReference type="RuleBase" id="RU361157"/>
    </source>
</evidence>
<keyword evidence="4 6" id="KW-0472">Membrane</keyword>
<dbReference type="GO" id="GO:0046677">
    <property type="term" value="P:response to antibiotic"/>
    <property type="evidence" value="ECO:0007669"/>
    <property type="project" value="UniProtKB-KW"/>
</dbReference>
<evidence type="ECO:0000256" key="3">
    <source>
        <dbReference type="ARBA" id="ARBA00022989"/>
    </source>
</evidence>
<evidence type="ECO:0000256" key="1">
    <source>
        <dbReference type="ARBA" id="ARBA00004141"/>
    </source>
</evidence>
<dbReference type="PIRSF" id="PIRSF006648">
    <property type="entry name" value="DrrB"/>
    <property type="match status" value="1"/>
</dbReference>
<comment type="subcellular location">
    <subcellularLocation>
        <location evidence="6">Cell membrane</location>
        <topology evidence="6">Multi-pass membrane protein</topology>
    </subcellularLocation>
    <subcellularLocation>
        <location evidence="1">Membrane</location>
        <topology evidence="1">Multi-pass membrane protein</topology>
    </subcellularLocation>
</comment>
<evidence type="ECO:0000256" key="2">
    <source>
        <dbReference type="ARBA" id="ARBA00022692"/>
    </source>
</evidence>
<feature type="transmembrane region" description="Helical" evidence="6">
    <location>
        <begin position="205"/>
        <end position="224"/>
    </location>
</feature>
<evidence type="ECO:0000256" key="4">
    <source>
        <dbReference type="ARBA" id="ARBA00023136"/>
    </source>
</evidence>
<dbReference type="EMBL" id="CP157483">
    <property type="protein sequence ID" value="XBO43914.1"/>
    <property type="molecule type" value="Genomic_DNA"/>
</dbReference>
<keyword evidence="6" id="KW-0813">Transport</keyword>
<feature type="transmembrane region" description="Helical" evidence="6">
    <location>
        <begin position="143"/>
        <end position="164"/>
    </location>
</feature>
<evidence type="ECO:0000256" key="5">
    <source>
        <dbReference type="ARBA" id="ARBA00023251"/>
    </source>
</evidence>
<dbReference type="InterPro" id="IPR047817">
    <property type="entry name" value="ABC2_TM_bact-type"/>
</dbReference>
<feature type="transmembrane region" description="Helical" evidence="6">
    <location>
        <begin position="170"/>
        <end position="193"/>
    </location>
</feature>
<organism evidence="9">
    <name type="scientific">Pedococcus sp. KACC 23699</name>
    <dbReference type="NCBI Taxonomy" id="3149228"/>
    <lineage>
        <taxon>Bacteria</taxon>
        <taxon>Bacillati</taxon>
        <taxon>Actinomycetota</taxon>
        <taxon>Actinomycetes</taxon>
        <taxon>Micrococcales</taxon>
        <taxon>Intrasporangiaceae</taxon>
        <taxon>Pedococcus</taxon>
    </lineage>
</organism>
<dbReference type="PANTHER" id="PTHR43229:SF2">
    <property type="entry name" value="NODULATION PROTEIN J"/>
    <property type="match status" value="1"/>
</dbReference>
<accession>A0AAU7JVM7</accession>
<dbReference type="GO" id="GO:0043190">
    <property type="term" value="C:ATP-binding cassette (ABC) transporter complex"/>
    <property type="evidence" value="ECO:0007669"/>
    <property type="project" value="InterPro"/>
</dbReference>
<feature type="transmembrane region" description="Helical" evidence="6">
    <location>
        <begin position="60"/>
        <end position="78"/>
    </location>
</feature>
<feature type="region of interest" description="Disordered" evidence="7">
    <location>
        <begin position="1"/>
        <end position="31"/>
    </location>
</feature>
<comment type="similarity">
    <text evidence="6">Belongs to the ABC-2 integral membrane protein family.</text>
</comment>
<keyword evidence="6" id="KW-1003">Cell membrane</keyword>
<dbReference type="GO" id="GO:0140359">
    <property type="term" value="F:ABC-type transporter activity"/>
    <property type="evidence" value="ECO:0007669"/>
    <property type="project" value="InterPro"/>
</dbReference>